<protein>
    <submittedName>
        <fullName evidence="1">Uncharacterized protein</fullName>
    </submittedName>
</protein>
<evidence type="ECO:0000313" key="1">
    <source>
        <dbReference type="EMBL" id="KAF5772979.1"/>
    </source>
</evidence>
<evidence type="ECO:0000313" key="2">
    <source>
        <dbReference type="Proteomes" id="UP000215914"/>
    </source>
</evidence>
<dbReference type="AlphaFoldDB" id="A0A9K3EH47"/>
<gene>
    <name evidence="1" type="ORF">HanXRQr2_Chr13g0583521</name>
</gene>
<keyword evidence="2" id="KW-1185">Reference proteome</keyword>
<sequence>MWRFDGALCTSHMWRFEALESRLCIFDRARVVKHKGCKDQVVGDAAHDVAVMRMRARVHEARGWEHGACIDSQVTWRTPHRHMDGLELHRRTPHGRT</sequence>
<reference evidence="1" key="2">
    <citation type="submission" date="2020-06" db="EMBL/GenBank/DDBJ databases">
        <title>Helianthus annuus Genome sequencing and assembly Release 2.</title>
        <authorList>
            <person name="Gouzy J."/>
            <person name="Langlade N."/>
            <person name="Munos S."/>
        </authorList>
    </citation>
    <scope>NUCLEOTIDE SEQUENCE</scope>
    <source>
        <tissue evidence="1">Leaves</tissue>
    </source>
</reference>
<dbReference type="Proteomes" id="UP000215914">
    <property type="component" value="Unassembled WGS sequence"/>
</dbReference>
<comment type="caution">
    <text evidence="1">The sequence shown here is derived from an EMBL/GenBank/DDBJ whole genome shotgun (WGS) entry which is preliminary data.</text>
</comment>
<proteinExistence type="predicted"/>
<dbReference type="Gramene" id="mRNA:HanXRQr2_Chr13g0583521">
    <property type="protein sequence ID" value="CDS:HanXRQr2_Chr13g0583521.1"/>
    <property type="gene ID" value="HanXRQr2_Chr13g0583521"/>
</dbReference>
<accession>A0A9K3EH47</accession>
<reference evidence="1" key="1">
    <citation type="journal article" date="2017" name="Nature">
        <title>The sunflower genome provides insights into oil metabolism, flowering and Asterid evolution.</title>
        <authorList>
            <person name="Badouin H."/>
            <person name="Gouzy J."/>
            <person name="Grassa C.J."/>
            <person name="Murat F."/>
            <person name="Staton S.E."/>
            <person name="Cottret L."/>
            <person name="Lelandais-Briere C."/>
            <person name="Owens G.L."/>
            <person name="Carrere S."/>
            <person name="Mayjonade B."/>
            <person name="Legrand L."/>
            <person name="Gill N."/>
            <person name="Kane N.C."/>
            <person name="Bowers J.E."/>
            <person name="Hubner S."/>
            <person name="Bellec A."/>
            <person name="Berard A."/>
            <person name="Berges H."/>
            <person name="Blanchet N."/>
            <person name="Boniface M.C."/>
            <person name="Brunel D."/>
            <person name="Catrice O."/>
            <person name="Chaidir N."/>
            <person name="Claudel C."/>
            <person name="Donnadieu C."/>
            <person name="Faraut T."/>
            <person name="Fievet G."/>
            <person name="Helmstetter N."/>
            <person name="King M."/>
            <person name="Knapp S.J."/>
            <person name="Lai Z."/>
            <person name="Le Paslier M.C."/>
            <person name="Lippi Y."/>
            <person name="Lorenzon L."/>
            <person name="Mandel J.R."/>
            <person name="Marage G."/>
            <person name="Marchand G."/>
            <person name="Marquand E."/>
            <person name="Bret-Mestries E."/>
            <person name="Morien E."/>
            <person name="Nambeesan S."/>
            <person name="Nguyen T."/>
            <person name="Pegot-Espagnet P."/>
            <person name="Pouilly N."/>
            <person name="Raftis F."/>
            <person name="Sallet E."/>
            <person name="Schiex T."/>
            <person name="Thomas J."/>
            <person name="Vandecasteele C."/>
            <person name="Vares D."/>
            <person name="Vear F."/>
            <person name="Vautrin S."/>
            <person name="Crespi M."/>
            <person name="Mangin B."/>
            <person name="Burke J.M."/>
            <person name="Salse J."/>
            <person name="Munos S."/>
            <person name="Vincourt P."/>
            <person name="Rieseberg L.H."/>
            <person name="Langlade N.B."/>
        </authorList>
    </citation>
    <scope>NUCLEOTIDE SEQUENCE</scope>
    <source>
        <tissue evidence="1">Leaves</tissue>
    </source>
</reference>
<organism evidence="1 2">
    <name type="scientific">Helianthus annuus</name>
    <name type="common">Common sunflower</name>
    <dbReference type="NCBI Taxonomy" id="4232"/>
    <lineage>
        <taxon>Eukaryota</taxon>
        <taxon>Viridiplantae</taxon>
        <taxon>Streptophyta</taxon>
        <taxon>Embryophyta</taxon>
        <taxon>Tracheophyta</taxon>
        <taxon>Spermatophyta</taxon>
        <taxon>Magnoliopsida</taxon>
        <taxon>eudicotyledons</taxon>
        <taxon>Gunneridae</taxon>
        <taxon>Pentapetalae</taxon>
        <taxon>asterids</taxon>
        <taxon>campanulids</taxon>
        <taxon>Asterales</taxon>
        <taxon>Asteraceae</taxon>
        <taxon>Asteroideae</taxon>
        <taxon>Heliantheae alliance</taxon>
        <taxon>Heliantheae</taxon>
        <taxon>Helianthus</taxon>
    </lineage>
</organism>
<dbReference type="EMBL" id="MNCJ02000328">
    <property type="protein sequence ID" value="KAF5772979.1"/>
    <property type="molecule type" value="Genomic_DNA"/>
</dbReference>
<name>A0A9K3EH47_HELAN</name>